<keyword evidence="3" id="KW-1185">Reference proteome</keyword>
<comment type="caution">
    <text evidence="2">The sequence shown here is derived from an EMBL/GenBank/DDBJ whole genome shotgun (WGS) entry which is preliminary data.</text>
</comment>
<dbReference type="NCBIfam" id="NF041518">
    <property type="entry name" value="choice_anch_Q"/>
    <property type="match status" value="1"/>
</dbReference>
<gene>
    <name evidence="2" type="ORF">CLV60_10166</name>
</gene>
<dbReference type="EMBL" id="PYAS01000001">
    <property type="protein sequence ID" value="PSL33697.1"/>
    <property type="molecule type" value="Genomic_DNA"/>
</dbReference>
<protein>
    <submittedName>
        <fullName evidence="2">Putative secreted protein (Por secretion system target)</fullName>
    </submittedName>
</protein>
<dbReference type="InterPro" id="IPR059226">
    <property type="entry name" value="Choice_anch_Q_dom"/>
</dbReference>
<evidence type="ECO:0000259" key="1">
    <source>
        <dbReference type="Pfam" id="PF18962"/>
    </source>
</evidence>
<name>A0A2P8GIC9_9BACT</name>
<dbReference type="Pfam" id="PF18962">
    <property type="entry name" value="Por_Secre_tail"/>
    <property type="match status" value="1"/>
</dbReference>
<evidence type="ECO:0000313" key="2">
    <source>
        <dbReference type="EMBL" id="PSL33697.1"/>
    </source>
</evidence>
<dbReference type="OrthoDB" id="1491394at2"/>
<dbReference type="InterPro" id="IPR026444">
    <property type="entry name" value="Secre_tail"/>
</dbReference>
<accession>A0A2P8GIC9</accession>
<organism evidence="2 3">
    <name type="scientific">Dyadobacter jiangsuensis</name>
    <dbReference type="NCBI Taxonomy" id="1591085"/>
    <lineage>
        <taxon>Bacteria</taxon>
        <taxon>Pseudomonadati</taxon>
        <taxon>Bacteroidota</taxon>
        <taxon>Cytophagia</taxon>
        <taxon>Cytophagales</taxon>
        <taxon>Spirosomataceae</taxon>
        <taxon>Dyadobacter</taxon>
    </lineage>
</organism>
<dbReference type="Proteomes" id="UP000241964">
    <property type="component" value="Unassembled WGS sequence"/>
</dbReference>
<sequence>MTKTNTQLFIVRLVLPMILTILFTSVKSKAFAKNSDITAVTRLYVAEGATGDGSSWTNAMGDLSTALNTALLDKAITEIWVKAGTYKPSGQPYNLNLGDARHNAFYLIDGVALLGGFAGNETNAFDRNLGMNPTILSGEIGAPGDADNCYHTVVYVNNAATASMGSFIIRDGNANGTGINTTISGVAVDASSGGGIVQYSSSAGIHTCTFTANKALLGGAIFLSGANTTPRITQCVIAGNTGVNGAGGIYNGINSTAYIRISTIAGNSSTGQGAGILNVQSAPSMEDIIVWGNNGPGLAGIADVNANPYLNASVVQGGHAGTNVLTVDPLLANLPDPDGPDDQWMTADDGLRPLPCSPVINKAYDIDFKPATDVTNGIRVFDTAMDMGAYELQSWRDGTSLGQNGDESFMSVPGGRGAVSRGIGFVVEDCRVIAKLEPVTIPGTTDNVRAKVMVAENVIATSGFHFVPRYYDIKSTLLQVYDVTTTLFYTQTEFDAFNAVAGDTKLPTSPTDAIGKANLLLFEYPSNSTDLPIMPEDGTQPKMIDPDDSKIIWNAKLSRWEVSFVSSLYSRFFVTNGQKFPLKLVDFTAKVEEHTTKLEWLTAEEVNTSYFEIHRSMDAHSWEVLSVRPPATGSGGHRYSATDDEPLAGLTYYRLKMIDLDGSFAFSRIITADYRFGFQARVFPNPASTRVEIEFANQPGTGSKAELVNLAGTVVWKGWVTGGKTSIEVGRLSKGIYLLRLQDAAGTKTRRVVIE</sequence>
<reference evidence="2 3" key="1">
    <citation type="submission" date="2018-03" db="EMBL/GenBank/DDBJ databases">
        <title>Genomic Encyclopedia of Archaeal and Bacterial Type Strains, Phase II (KMG-II): from individual species to whole genera.</title>
        <authorList>
            <person name="Goeker M."/>
        </authorList>
    </citation>
    <scope>NUCLEOTIDE SEQUENCE [LARGE SCALE GENOMIC DNA]</scope>
    <source>
        <strain evidence="2 3">DSM 29057</strain>
    </source>
</reference>
<dbReference type="RefSeq" id="WP_106593402.1">
    <property type="nucleotide sequence ID" value="NZ_PYAS01000001.1"/>
</dbReference>
<dbReference type="AlphaFoldDB" id="A0A2P8GIC9"/>
<dbReference type="NCBIfam" id="TIGR04183">
    <property type="entry name" value="Por_Secre_tail"/>
    <property type="match status" value="1"/>
</dbReference>
<feature type="domain" description="Secretion system C-terminal sorting" evidence="1">
    <location>
        <begin position="682"/>
        <end position="754"/>
    </location>
</feature>
<dbReference type="SUPFAM" id="SSF51126">
    <property type="entry name" value="Pectin lyase-like"/>
    <property type="match status" value="1"/>
</dbReference>
<proteinExistence type="predicted"/>
<evidence type="ECO:0000313" key="3">
    <source>
        <dbReference type="Proteomes" id="UP000241964"/>
    </source>
</evidence>
<dbReference type="InterPro" id="IPR011050">
    <property type="entry name" value="Pectin_lyase_fold/virulence"/>
</dbReference>